<feature type="transmembrane region" description="Helical" evidence="9">
    <location>
        <begin position="261"/>
        <end position="280"/>
    </location>
</feature>
<dbReference type="GO" id="GO:0005886">
    <property type="term" value="C:plasma membrane"/>
    <property type="evidence" value="ECO:0007669"/>
    <property type="project" value="TreeGrafter"/>
</dbReference>
<evidence type="ECO:0000313" key="11">
    <source>
        <dbReference type="Proteomes" id="UP001152533"/>
    </source>
</evidence>
<keyword evidence="7 9" id="KW-1133">Transmembrane helix</keyword>
<feature type="transmembrane region" description="Helical" evidence="9">
    <location>
        <begin position="83"/>
        <end position="104"/>
    </location>
</feature>
<evidence type="ECO:0000256" key="7">
    <source>
        <dbReference type="ARBA" id="ARBA00022989"/>
    </source>
</evidence>
<dbReference type="AlphaFoldDB" id="A0A9W4WH32"/>
<keyword evidence="11" id="KW-1185">Reference proteome</keyword>
<comment type="similarity">
    <text evidence="4">Belongs to the UbiA prenyltransferase family.</text>
</comment>
<keyword evidence="6 9" id="KW-0812">Transmembrane</keyword>
<dbReference type="PANTHER" id="PTHR11048">
    <property type="entry name" value="PRENYLTRANSFERASES"/>
    <property type="match status" value="1"/>
</dbReference>
<evidence type="ECO:0000256" key="3">
    <source>
        <dbReference type="ARBA" id="ARBA00004721"/>
    </source>
</evidence>
<name>A0A9W4WH32_9PEZI</name>
<evidence type="ECO:0000256" key="9">
    <source>
        <dbReference type="SAM" id="Phobius"/>
    </source>
</evidence>
<gene>
    <name evidence="10" type="ORF">CGXH109_LOCUS112076</name>
</gene>
<comment type="caution">
    <text evidence="10">The sequence shown here is derived from an EMBL/GenBank/DDBJ whole genome shotgun (WGS) entry which is preliminary data.</text>
</comment>
<dbReference type="Gene3D" id="1.20.120.1780">
    <property type="entry name" value="UbiA prenyltransferase"/>
    <property type="match status" value="1"/>
</dbReference>
<dbReference type="CDD" id="cd13959">
    <property type="entry name" value="PT_UbiA_COQ2"/>
    <property type="match status" value="1"/>
</dbReference>
<evidence type="ECO:0000313" key="10">
    <source>
        <dbReference type="EMBL" id="CAI0651944.1"/>
    </source>
</evidence>
<dbReference type="EMBL" id="CAMGZC010001206">
    <property type="protein sequence ID" value="CAI0651944.1"/>
    <property type="molecule type" value="Genomic_DNA"/>
</dbReference>
<feature type="transmembrane region" description="Helical" evidence="9">
    <location>
        <begin position="50"/>
        <end position="71"/>
    </location>
</feature>
<reference evidence="10" key="1">
    <citation type="submission" date="2022-08" db="EMBL/GenBank/DDBJ databases">
        <authorList>
            <person name="Giroux E."/>
            <person name="Giroux E."/>
        </authorList>
    </citation>
    <scope>NUCLEOTIDE SEQUENCE</scope>
    <source>
        <strain evidence="10">H1091258</strain>
    </source>
</reference>
<evidence type="ECO:0000256" key="2">
    <source>
        <dbReference type="ARBA" id="ARBA00004141"/>
    </source>
</evidence>
<comment type="subcellular location">
    <subcellularLocation>
        <location evidence="2">Membrane</location>
        <topology evidence="2">Multi-pass membrane protein</topology>
    </subcellularLocation>
</comment>
<sequence>MIMDTISDAVKLCKIALDAKKLQEINYGPPRPTQVTLFWNLVVLSRYNKYTPLFTTFAGVWSALLAGATELSNRHSNIQPAFVFRQTALCFLSAYLFCGAGMVWNDYVDREIDAKVARTKDRPLAAEKVTVTDAMLWMALQLLMALSLVHKMLDGKDVWKHMIPVIIASILYPYGKRPNARRLRIYPQYILGFTIAWPAVMGRSAIYGRQQPFDFTVSQCFPLCTMVFFWIIYLNTAYSYQDTVDDQKMRINSFYTVGGRNFHRFLVALVGPILICLPLYLIQFRSWWLWTSWMGVWTVTFFKQLSHFDPRWPATGGGVHKSNFVLGVWTIVACAVEVLLKDVDTTRSAFNLDGFVYNNASA</sequence>
<accession>A0A9W4WH32</accession>
<dbReference type="GO" id="GO:0016765">
    <property type="term" value="F:transferase activity, transferring alkyl or aryl (other than methyl) groups"/>
    <property type="evidence" value="ECO:0007669"/>
    <property type="project" value="InterPro"/>
</dbReference>
<dbReference type="InterPro" id="IPR039653">
    <property type="entry name" value="Prenyltransferase"/>
</dbReference>
<comment type="cofactor">
    <cofactor evidence="1">
        <name>Mg(2+)</name>
        <dbReference type="ChEBI" id="CHEBI:18420"/>
    </cofactor>
</comment>
<dbReference type="Gene3D" id="1.10.357.140">
    <property type="entry name" value="UbiA prenyltransferase"/>
    <property type="match status" value="1"/>
</dbReference>
<feature type="transmembrane region" description="Helical" evidence="9">
    <location>
        <begin position="220"/>
        <end position="241"/>
    </location>
</feature>
<evidence type="ECO:0000256" key="4">
    <source>
        <dbReference type="ARBA" id="ARBA00005985"/>
    </source>
</evidence>
<keyword evidence="8 9" id="KW-0472">Membrane</keyword>
<keyword evidence="5" id="KW-0808">Transferase</keyword>
<dbReference type="OrthoDB" id="18170at2759"/>
<feature type="transmembrane region" description="Helical" evidence="9">
    <location>
        <begin position="324"/>
        <end position="340"/>
    </location>
</feature>
<comment type="pathway">
    <text evidence="3">Secondary metabolite biosynthesis; terpenoid biosynthesis.</text>
</comment>
<evidence type="ECO:0008006" key="12">
    <source>
        <dbReference type="Google" id="ProtNLM"/>
    </source>
</evidence>
<dbReference type="FunFam" id="1.10.357.140:FF:000008">
    <property type="entry name" value="4-hydroxybenzoate octaprenyltransferase"/>
    <property type="match status" value="1"/>
</dbReference>
<dbReference type="Pfam" id="PF01040">
    <property type="entry name" value="UbiA"/>
    <property type="match status" value="1"/>
</dbReference>
<evidence type="ECO:0000256" key="5">
    <source>
        <dbReference type="ARBA" id="ARBA00022679"/>
    </source>
</evidence>
<feature type="transmembrane region" description="Helical" evidence="9">
    <location>
        <begin position="186"/>
        <end position="208"/>
    </location>
</feature>
<dbReference type="Proteomes" id="UP001152533">
    <property type="component" value="Unassembled WGS sequence"/>
</dbReference>
<proteinExistence type="inferred from homology"/>
<evidence type="ECO:0000256" key="8">
    <source>
        <dbReference type="ARBA" id="ARBA00023136"/>
    </source>
</evidence>
<dbReference type="InterPro" id="IPR044878">
    <property type="entry name" value="UbiA_sf"/>
</dbReference>
<protein>
    <recommendedName>
        <fullName evidence="12">UbiA prenyltransferase</fullName>
    </recommendedName>
</protein>
<evidence type="ECO:0000256" key="1">
    <source>
        <dbReference type="ARBA" id="ARBA00001946"/>
    </source>
</evidence>
<dbReference type="InterPro" id="IPR000537">
    <property type="entry name" value="UbiA_prenyltransferase"/>
</dbReference>
<organism evidence="10 11">
    <name type="scientific">Colletotrichum noveboracense</name>
    <dbReference type="NCBI Taxonomy" id="2664923"/>
    <lineage>
        <taxon>Eukaryota</taxon>
        <taxon>Fungi</taxon>
        <taxon>Dikarya</taxon>
        <taxon>Ascomycota</taxon>
        <taxon>Pezizomycotina</taxon>
        <taxon>Sordariomycetes</taxon>
        <taxon>Hypocreomycetidae</taxon>
        <taxon>Glomerellales</taxon>
        <taxon>Glomerellaceae</taxon>
        <taxon>Colletotrichum</taxon>
        <taxon>Colletotrichum gloeosporioides species complex</taxon>
    </lineage>
</organism>
<evidence type="ECO:0000256" key="6">
    <source>
        <dbReference type="ARBA" id="ARBA00022692"/>
    </source>
</evidence>
<dbReference type="PANTHER" id="PTHR11048:SF28">
    <property type="entry name" value="4-HYDROXYBENZOATE POLYPRENYLTRANSFERASE, MITOCHONDRIAL"/>
    <property type="match status" value="1"/>
</dbReference>